<dbReference type="RefSeq" id="WP_162344905.1">
    <property type="nucleotide sequence ID" value="NZ_JAAEAA010000003.1"/>
</dbReference>
<proteinExistence type="predicted"/>
<evidence type="ECO:0000313" key="2">
    <source>
        <dbReference type="EMBL" id="NDK54852.1"/>
    </source>
</evidence>
<evidence type="ECO:0000313" key="3">
    <source>
        <dbReference type="Proteomes" id="UP000478546"/>
    </source>
</evidence>
<protein>
    <submittedName>
        <fullName evidence="2">Uncharacterized protein</fullName>
    </submittedName>
</protein>
<dbReference type="Proteomes" id="UP000478546">
    <property type="component" value="Unassembled WGS sequence"/>
</dbReference>
<keyword evidence="3" id="KW-1185">Reference proteome</keyword>
<dbReference type="EMBL" id="JAAEAA010000003">
    <property type="protein sequence ID" value="NDK54852.1"/>
    <property type="molecule type" value="Genomic_DNA"/>
</dbReference>
<organism evidence="2 3">
    <name type="scientific">Pontibacter fetidus</name>
    <dbReference type="NCBI Taxonomy" id="2700082"/>
    <lineage>
        <taxon>Bacteria</taxon>
        <taxon>Pseudomonadati</taxon>
        <taxon>Bacteroidota</taxon>
        <taxon>Cytophagia</taxon>
        <taxon>Cytophagales</taxon>
        <taxon>Hymenobacteraceae</taxon>
        <taxon>Pontibacter</taxon>
    </lineage>
</organism>
<gene>
    <name evidence="2" type="ORF">GWO68_02880</name>
</gene>
<sequence length="53" mass="5697">MANTSKTSSSKSSEKDPCWKGYEQVGMKNKDGKQVPNCVPENKSSGSSSKKNS</sequence>
<dbReference type="AlphaFoldDB" id="A0A6B2H6L0"/>
<name>A0A6B2H6L0_9BACT</name>
<evidence type="ECO:0000256" key="1">
    <source>
        <dbReference type="SAM" id="MobiDB-lite"/>
    </source>
</evidence>
<feature type="compositionally biased region" description="Low complexity" evidence="1">
    <location>
        <begin position="42"/>
        <end position="53"/>
    </location>
</feature>
<accession>A0A6B2H6L0</accession>
<feature type="region of interest" description="Disordered" evidence="1">
    <location>
        <begin position="1"/>
        <end position="53"/>
    </location>
</feature>
<feature type="compositionally biased region" description="Low complexity" evidence="1">
    <location>
        <begin position="1"/>
        <end position="11"/>
    </location>
</feature>
<reference evidence="2 3" key="1">
    <citation type="submission" date="2020-01" db="EMBL/GenBank/DDBJ databases">
        <authorList>
            <person name="Kim M.K."/>
        </authorList>
    </citation>
    <scope>NUCLEOTIDE SEQUENCE [LARGE SCALE GENOMIC DNA]</scope>
    <source>
        <strain evidence="2 3">BT213</strain>
    </source>
</reference>
<comment type="caution">
    <text evidence="2">The sequence shown here is derived from an EMBL/GenBank/DDBJ whole genome shotgun (WGS) entry which is preliminary data.</text>
</comment>